<dbReference type="AlphaFoldDB" id="A0A2R8A944"/>
<protein>
    <submittedName>
        <fullName evidence="1">Uncharacterized protein</fullName>
    </submittedName>
</protein>
<proteinExistence type="predicted"/>
<dbReference type="EMBL" id="OMKW01000001">
    <property type="protein sequence ID" value="SPF28744.1"/>
    <property type="molecule type" value="Genomic_DNA"/>
</dbReference>
<reference evidence="1 2" key="1">
    <citation type="submission" date="2018-03" db="EMBL/GenBank/DDBJ databases">
        <authorList>
            <person name="Keele B.F."/>
        </authorList>
    </citation>
    <scope>NUCLEOTIDE SEQUENCE [LARGE SCALE GENOMIC DNA]</scope>
    <source>
        <strain evidence="1 2">CeCT 8812</strain>
    </source>
</reference>
<sequence>MKPQISGIGGEVVLLRQGPKSKLADLIGQLLSVCVSENSNYAKQGGTNHAHALMSAKNGHTAALHWDRNVRYEPRSMAFSTRPNQCCYATNVSKEPIPLFFGAAANVGFGEHYGAKTFRIVSRYRILIVSLRFRPSARR</sequence>
<gene>
    <name evidence="1" type="ORF">POI8812_01047</name>
</gene>
<keyword evidence="2" id="KW-1185">Reference proteome</keyword>
<accession>A0A2R8A944</accession>
<organism evidence="1 2">
    <name type="scientific">Pontivivens insulae</name>
    <dbReference type="NCBI Taxonomy" id="1639689"/>
    <lineage>
        <taxon>Bacteria</taxon>
        <taxon>Pseudomonadati</taxon>
        <taxon>Pseudomonadota</taxon>
        <taxon>Alphaproteobacteria</taxon>
        <taxon>Rhodobacterales</taxon>
        <taxon>Paracoccaceae</taxon>
        <taxon>Pontivivens</taxon>
    </lineage>
</organism>
<evidence type="ECO:0000313" key="1">
    <source>
        <dbReference type="EMBL" id="SPF28744.1"/>
    </source>
</evidence>
<dbReference type="Proteomes" id="UP000244932">
    <property type="component" value="Unassembled WGS sequence"/>
</dbReference>
<name>A0A2R8A944_9RHOB</name>
<evidence type="ECO:0000313" key="2">
    <source>
        <dbReference type="Proteomes" id="UP000244932"/>
    </source>
</evidence>